<dbReference type="GO" id="GO:0016787">
    <property type="term" value="F:hydrolase activity"/>
    <property type="evidence" value="ECO:0007669"/>
    <property type="project" value="UniProtKB-KW"/>
</dbReference>
<evidence type="ECO:0000259" key="1">
    <source>
        <dbReference type="Pfam" id="PF12697"/>
    </source>
</evidence>
<protein>
    <submittedName>
        <fullName evidence="2">Alpha/beta hydrolase</fullName>
    </submittedName>
</protein>
<feature type="domain" description="AB hydrolase-1" evidence="1">
    <location>
        <begin position="88"/>
        <end position="282"/>
    </location>
</feature>
<sequence>MPPIAIKAIRPLFSIGGRLAPRATARLAFQLFCLTPARKPAGAKAHKVHSEGSRRLAAAQTMPFRVGKARVMAYLLQGAGAAPRKRMLVVHGWGSAAAYISGLAEGLAAGGADVVVLDLPGHGRSTGRHLNMRMAVEAIVEAERHFGPFDGAVGHSFGGASLLLAAGGIMPAAGRISPQRMAVIGSPTRIEWLFDGFSQMLGLNQSVRTSLIEHAESVAGAPLSQFDAIPIAERIRTPLLVVHAEEDKEVDAAHARRYASVPSARIHWANGHGHRRIIAAPEVIDTVVGFLVMDDKGDRRSTAA</sequence>
<comment type="caution">
    <text evidence="2">The sequence shown here is derived from an EMBL/GenBank/DDBJ whole genome shotgun (WGS) entry which is preliminary data.</text>
</comment>
<dbReference type="Proteomes" id="UP000606921">
    <property type="component" value="Unassembled WGS sequence"/>
</dbReference>
<evidence type="ECO:0000313" key="3">
    <source>
        <dbReference type="Proteomes" id="UP000606921"/>
    </source>
</evidence>
<accession>A0ABN7JVZ2</accession>
<dbReference type="RefSeq" id="WP_142520575.1">
    <property type="nucleotide sequence ID" value="NZ_CABFWF030000013.1"/>
</dbReference>
<gene>
    <name evidence="2" type="ORF">REJC140_03945</name>
</gene>
<dbReference type="InterPro" id="IPR000073">
    <property type="entry name" value="AB_hydrolase_1"/>
</dbReference>
<dbReference type="InterPro" id="IPR029058">
    <property type="entry name" value="AB_hydrolase_fold"/>
</dbReference>
<dbReference type="SUPFAM" id="SSF53474">
    <property type="entry name" value="alpha/beta-Hydrolases"/>
    <property type="match status" value="1"/>
</dbReference>
<proteinExistence type="predicted"/>
<reference evidence="2 3" key="1">
    <citation type="submission" date="2020-11" db="EMBL/GenBank/DDBJ databases">
        <authorList>
            <person name="Lassalle F."/>
        </authorList>
    </citation>
    <scope>NUCLEOTIDE SEQUENCE [LARGE SCALE GENOMIC DNA]</scope>
    <source>
        <strain evidence="2 3">JC140</strain>
    </source>
</reference>
<name>A0ABN7JVZ2_9HYPH</name>
<dbReference type="EMBL" id="CABFWF030000013">
    <property type="protein sequence ID" value="CAD7045293.1"/>
    <property type="molecule type" value="Genomic_DNA"/>
</dbReference>
<evidence type="ECO:0000313" key="2">
    <source>
        <dbReference type="EMBL" id="CAD7045293.1"/>
    </source>
</evidence>
<keyword evidence="3" id="KW-1185">Reference proteome</keyword>
<dbReference type="Gene3D" id="3.40.50.1820">
    <property type="entry name" value="alpha/beta hydrolase"/>
    <property type="match status" value="1"/>
</dbReference>
<organism evidence="2 3">
    <name type="scientific">Pseudorhizobium endolithicum</name>
    <dbReference type="NCBI Taxonomy" id="1191678"/>
    <lineage>
        <taxon>Bacteria</taxon>
        <taxon>Pseudomonadati</taxon>
        <taxon>Pseudomonadota</taxon>
        <taxon>Alphaproteobacteria</taxon>
        <taxon>Hyphomicrobiales</taxon>
        <taxon>Rhizobiaceae</taxon>
        <taxon>Rhizobium/Agrobacterium group</taxon>
        <taxon>Pseudorhizobium</taxon>
    </lineage>
</organism>
<dbReference type="Pfam" id="PF12697">
    <property type="entry name" value="Abhydrolase_6"/>
    <property type="match status" value="1"/>
</dbReference>
<keyword evidence="2" id="KW-0378">Hydrolase</keyword>